<feature type="compositionally biased region" description="Low complexity" evidence="7">
    <location>
        <begin position="399"/>
        <end position="412"/>
    </location>
</feature>
<dbReference type="InterPro" id="IPR003388">
    <property type="entry name" value="Reticulon"/>
</dbReference>
<reference evidence="9" key="1">
    <citation type="submission" date="2020-11" db="EMBL/GenBank/DDBJ databases">
        <authorList>
            <person name="Tran Van P."/>
        </authorList>
    </citation>
    <scope>NUCLEOTIDE SEQUENCE</scope>
</reference>
<keyword evidence="4 6" id="KW-1133">Transmembrane helix</keyword>
<feature type="region of interest" description="Disordered" evidence="7">
    <location>
        <begin position="64"/>
        <end position="140"/>
    </location>
</feature>
<dbReference type="InterPro" id="IPR046964">
    <property type="entry name" value="RTN1-4"/>
</dbReference>
<feature type="region of interest" description="Disordered" evidence="7">
    <location>
        <begin position="354"/>
        <end position="412"/>
    </location>
</feature>
<proteinExistence type="predicted"/>
<feature type="transmembrane region" description="Helical" evidence="6">
    <location>
        <begin position="551"/>
        <end position="572"/>
    </location>
</feature>
<dbReference type="AlphaFoldDB" id="A0A7R8X0N6"/>
<dbReference type="EMBL" id="CAJPEV010000040">
    <property type="protein sequence ID" value="CAG0879384.1"/>
    <property type="molecule type" value="Genomic_DNA"/>
</dbReference>
<evidence type="ECO:0000313" key="9">
    <source>
        <dbReference type="EMBL" id="CAD7240540.1"/>
    </source>
</evidence>
<gene>
    <name evidence="9" type="ORF">DSTB1V02_LOCUS561</name>
</gene>
<dbReference type="PANTHER" id="PTHR45799:SF2">
    <property type="entry name" value="RETICULON-LIKE PROTEIN"/>
    <property type="match status" value="1"/>
</dbReference>
<evidence type="ECO:0000256" key="3">
    <source>
        <dbReference type="ARBA" id="ARBA00022824"/>
    </source>
</evidence>
<feature type="compositionally biased region" description="Basic and acidic residues" evidence="7">
    <location>
        <begin position="73"/>
        <end position="90"/>
    </location>
</feature>
<feature type="compositionally biased region" description="Pro residues" evidence="7">
    <location>
        <begin position="373"/>
        <end position="387"/>
    </location>
</feature>
<comment type="subcellular location">
    <subcellularLocation>
        <location evidence="1 6">Endoplasmic reticulum membrane</location>
        <topology evidence="1 6">Multi-pass membrane protein</topology>
    </subcellularLocation>
</comment>
<keyword evidence="3 6" id="KW-0256">Endoplasmic reticulum</keyword>
<feature type="region of interest" description="Disordered" evidence="7">
    <location>
        <begin position="1"/>
        <end position="38"/>
    </location>
</feature>
<evidence type="ECO:0000259" key="8">
    <source>
        <dbReference type="PROSITE" id="PS50845"/>
    </source>
</evidence>
<dbReference type="Proteomes" id="UP000677054">
    <property type="component" value="Unassembled WGS sequence"/>
</dbReference>
<dbReference type="Pfam" id="PF02453">
    <property type="entry name" value="Reticulon"/>
    <property type="match status" value="1"/>
</dbReference>
<feature type="transmembrane region" description="Helical" evidence="6">
    <location>
        <begin position="432"/>
        <end position="450"/>
    </location>
</feature>
<accession>A0A7R8X0N6</accession>
<name>A0A7R8X0N6_9CRUS</name>
<dbReference type="EMBL" id="LR899557">
    <property type="protein sequence ID" value="CAD7240540.1"/>
    <property type="molecule type" value="Genomic_DNA"/>
</dbReference>
<evidence type="ECO:0000256" key="5">
    <source>
        <dbReference type="ARBA" id="ARBA00023136"/>
    </source>
</evidence>
<feature type="compositionally biased region" description="Basic and acidic residues" evidence="7">
    <location>
        <begin position="356"/>
        <end position="365"/>
    </location>
</feature>
<dbReference type="PANTHER" id="PTHR45799">
    <property type="entry name" value="RETICULON-LIKE PROTEIN"/>
    <property type="match status" value="1"/>
</dbReference>
<evidence type="ECO:0000313" key="10">
    <source>
        <dbReference type="Proteomes" id="UP000677054"/>
    </source>
</evidence>
<dbReference type="Gene3D" id="1.20.5.2480">
    <property type="match status" value="1"/>
</dbReference>
<feature type="compositionally biased region" description="Polar residues" evidence="7">
    <location>
        <begin position="21"/>
        <end position="36"/>
    </location>
</feature>
<protein>
    <recommendedName>
        <fullName evidence="6">Reticulon-like protein</fullName>
    </recommendedName>
</protein>
<dbReference type="GO" id="GO:0030424">
    <property type="term" value="C:axon"/>
    <property type="evidence" value="ECO:0007669"/>
    <property type="project" value="TreeGrafter"/>
</dbReference>
<keyword evidence="10" id="KW-1185">Reference proteome</keyword>
<dbReference type="GO" id="GO:0005789">
    <property type="term" value="C:endoplasmic reticulum membrane"/>
    <property type="evidence" value="ECO:0007669"/>
    <property type="project" value="UniProtKB-SubCell"/>
</dbReference>
<evidence type="ECO:0000256" key="6">
    <source>
        <dbReference type="RuleBase" id="RU363132"/>
    </source>
</evidence>
<sequence length="615" mass="68401">MADPLLHFEYEGENAEEQELHSSATDDGSNASNRNSFADDFEKLDSEISHPITSLHLQVGDMGNADVAEYGDEDIHSPNRDGYSRQREDSELGEGESSPPDDLIAPESIGPERLVQEPPVFILPGEEGAEGDDNDYMTGRDYDVEDDLVQVGKDMASSVGVNEPHIDYGRAQEPALYDRHEYMGEIEGSHSYHEEGVETGMEDSFTRTFSPESKGTSFPQKEEHLDLEQHDLFDPSEMLGNVEKNHPFEAEEEDAGFIPPTPTVHEVVKHEEAPLQFSQGREDEVQEPLLDFSHQLEPAGEQGMEPISMQGLVDSRTIQGLLVAAEEETFLQPKMSQHIEESQTHLEDLAGVGEMKPSRQEEEGGVRTIVPDLSPPSTPGPTPPPRDYTPEPRSRKAMSSKPTVSSPTSSKASLSYNPLLNLIYWRDVKKSGVVFGGGLVVLISLVYFSLISVLSYSSLVCLLGAGCFRIYKWVLAALHKTQADSPSHPFQEWLEEDIEVSEEKAKEFSILAAQRLNKWADRLRRLFLIDNIFESIKFALLLWGLTYIGAWFNGLTLIILGYAGIFTIPKVYEVYQVQIDQYLNLVRDHVSAAYSKVKGMLPGGAGKEAEKPKAQ</sequence>
<evidence type="ECO:0000256" key="2">
    <source>
        <dbReference type="ARBA" id="ARBA00022692"/>
    </source>
</evidence>
<evidence type="ECO:0000256" key="4">
    <source>
        <dbReference type="ARBA" id="ARBA00022989"/>
    </source>
</evidence>
<feature type="domain" description="Reticulon" evidence="8">
    <location>
        <begin position="419"/>
        <end position="615"/>
    </location>
</feature>
<dbReference type="OrthoDB" id="567788at2759"/>
<keyword evidence="5 6" id="KW-0472">Membrane</keyword>
<evidence type="ECO:0000256" key="1">
    <source>
        <dbReference type="ARBA" id="ARBA00004477"/>
    </source>
</evidence>
<evidence type="ECO:0000256" key="7">
    <source>
        <dbReference type="SAM" id="MobiDB-lite"/>
    </source>
</evidence>
<keyword evidence="2 6" id="KW-0812">Transmembrane</keyword>
<dbReference type="PROSITE" id="PS50845">
    <property type="entry name" value="RETICULON"/>
    <property type="match status" value="1"/>
</dbReference>
<feature type="compositionally biased region" description="Basic and acidic residues" evidence="7">
    <location>
        <begin position="1"/>
        <end position="10"/>
    </location>
</feature>
<organism evidence="9">
    <name type="scientific">Darwinula stevensoni</name>
    <dbReference type="NCBI Taxonomy" id="69355"/>
    <lineage>
        <taxon>Eukaryota</taxon>
        <taxon>Metazoa</taxon>
        <taxon>Ecdysozoa</taxon>
        <taxon>Arthropoda</taxon>
        <taxon>Crustacea</taxon>
        <taxon>Oligostraca</taxon>
        <taxon>Ostracoda</taxon>
        <taxon>Podocopa</taxon>
        <taxon>Podocopida</taxon>
        <taxon>Darwinulocopina</taxon>
        <taxon>Darwinuloidea</taxon>
        <taxon>Darwinulidae</taxon>
        <taxon>Darwinula</taxon>
    </lineage>
</organism>